<organism evidence="1 2">
    <name type="scientific">Nocardia uniformis</name>
    <dbReference type="NCBI Taxonomy" id="53432"/>
    <lineage>
        <taxon>Bacteria</taxon>
        <taxon>Bacillati</taxon>
        <taxon>Actinomycetota</taxon>
        <taxon>Actinomycetes</taxon>
        <taxon>Mycobacteriales</taxon>
        <taxon>Nocardiaceae</taxon>
        <taxon>Nocardia</taxon>
    </lineage>
</organism>
<evidence type="ECO:0000313" key="1">
    <source>
        <dbReference type="EMBL" id="NNH70006.1"/>
    </source>
</evidence>
<keyword evidence="2" id="KW-1185">Reference proteome</keyword>
<dbReference type="EMBL" id="JABELX010000003">
    <property type="protein sequence ID" value="NNH70006.1"/>
    <property type="molecule type" value="Genomic_DNA"/>
</dbReference>
<dbReference type="AlphaFoldDB" id="A0A849BY36"/>
<sequence>MDNLAVSVRPDGGYLTGVRVEFDRTSRTETGEKPAPASQFVFLFDKSIRFNAERFPTCDRADFTARGPAGCPEGSKVGEGTAEIFPHTTAEVAVFNTRYASGDRGVLITIPATGAVLENTFEPVADPYRSDYGTGSDELLPSALAPLERASTTRFRVTFGAVHTDHTGTHSYVESLAIPGQQLKFGLWSRFVTGQVLLPTAQAARPLP</sequence>
<name>A0A849BY36_9NOCA</name>
<comment type="caution">
    <text evidence="1">The sequence shown here is derived from an EMBL/GenBank/DDBJ whole genome shotgun (WGS) entry which is preliminary data.</text>
</comment>
<accession>A0A849BY36</accession>
<evidence type="ECO:0000313" key="2">
    <source>
        <dbReference type="Proteomes" id="UP000586827"/>
    </source>
</evidence>
<proteinExistence type="predicted"/>
<protein>
    <submittedName>
        <fullName evidence="1">Uncharacterized protein</fullName>
    </submittedName>
</protein>
<gene>
    <name evidence="1" type="ORF">HLB23_09040</name>
</gene>
<reference evidence="1 2" key="1">
    <citation type="submission" date="2020-05" db="EMBL/GenBank/DDBJ databases">
        <title>MicrobeNet Type strains.</title>
        <authorList>
            <person name="Nicholson A.C."/>
        </authorList>
    </citation>
    <scope>NUCLEOTIDE SEQUENCE [LARGE SCALE GENOMIC DNA]</scope>
    <source>
        <strain evidence="1 2">JCM 3224</strain>
    </source>
</reference>
<dbReference type="Proteomes" id="UP000586827">
    <property type="component" value="Unassembled WGS sequence"/>
</dbReference>